<dbReference type="Pfam" id="PF07426">
    <property type="entry name" value="Dynactin_p22"/>
    <property type="match status" value="1"/>
</dbReference>
<accession>A0A9P4UUD0</accession>
<name>A0A9P4UUD0_9PLEO</name>
<dbReference type="AlphaFoldDB" id="A0A9P4UUD0"/>
<gene>
    <name evidence="1" type="ORF">EJ04DRAFT_538231</name>
</gene>
<dbReference type="EMBL" id="ML996267">
    <property type="protein sequence ID" value="KAF2728772.1"/>
    <property type="molecule type" value="Genomic_DNA"/>
</dbReference>
<dbReference type="InterPro" id="IPR009991">
    <property type="entry name" value="DCTN3"/>
</dbReference>
<comment type="caution">
    <text evidence="1">The sequence shown here is derived from an EMBL/GenBank/DDBJ whole genome shotgun (WGS) entry which is preliminary data.</text>
</comment>
<dbReference type="OrthoDB" id="5403729at2759"/>
<keyword evidence="2" id="KW-1185">Reference proteome</keyword>
<protein>
    <recommendedName>
        <fullName evidence="3">Nuclear distribution protein</fullName>
    </recommendedName>
</protein>
<evidence type="ECO:0000313" key="2">
    <source>
        <dbReference type="Proteomes" id="UP000799444"/>
    </source>
</evidence>
<sequence>MDEYEEAVLFTYALLESRLARLEYILGGTKKQADENPRPLAERILRIERSLQDVSAKSALLGHVKELVSKHSDLVSKLPHVSEDEEGSALDAAQKSAMVVERAPAFATAASQLKALDDQQIPQTDGFTKLAKLRPRIAEAEEKHLQQALQISMLRRRSGLLTSRVKQVHSLGQARCWMEWNERLQKAEQSVVRSEFRLRQEDD</sequence>
<dbReference type="GO" id="GO:0005869">
    <property type="term" value="C:dynactin complex"/>
    <property type="evidence" value="ECO:0007669"/>
    <property type="project" value="InterPro"/>
</dbReference>
<evidence type="ECO:0000313" key="1">
    <source>
        <dbReference type="EMBL" id="KAF2728772.1"/>
    </source>
</evidence>
<proteinExistence type="predicted"/>
<evidence type="ECO:0008006" key="3">
    <source>
        <dbReference type="Google" id="ProtNLM"/>
    </source>
</evidence>
<dbReference type="GO" id="GO:0061640">
    <property type="term" value="P:cytoskeleton-dependent cytokinesis"/>
    <property type="evidence" value="ECO:0007669"/>
    <property type="project" value="InterPro"/>
</dbReference>
<organism evidence="1 2">
    <name type="scientific">Polyplosphaeria fusca</name>
    <dbReference type="NCBI Taxonomy" id="682080"/>
    <lineage>
        <taxon>Eukaryota</taxon>
        <taxon>Fungi</taxon>
        <taxon>Dikarya</taxon>
        <taxon>Ascomycota</taxon>
        <taxon>Pezizomycotina</taxon>
        <taxon>Dothideomycetes</taxon>
        <taxon>Pleosporomycetidae</taxon>
        <taxon>Pleosporales</taxon>
        <taxon>Tetraplosphaeriaceae</taxon>
        <taxon>Polyplosphaeria</taxon>
    </lineage>
</organism>
<reference evidence="1" key="1">
    <citation type="journal article" date="2020" name="Stud. Mycol.">
        <title>101 Dothideomycetes genomes: a test case for predicting lifestyles and emergence of pathogens.</title>
        <authorList>
            <person name="Haridas S."/>
            <person name="Albert R."/>
            <person name="Binder M."/>
            <person name="Bloem J."/>
            <person name="Labutti K."/>
            <person name="Salamov A."/>
            <person name="Andreopoulos B."/>
            <person name="Baker S."/>
            <person name="Barry K."/>
            <person name="Bills G."/>
            <person name="Bluhm B."/>
            <person name="Cannon C."/>
            <person name="Castanera R."/>
            <person name="Culley D."/>
            <person name="Daum C."/>
            <person name="Ezra D."/>
            <person name="Gonzalez J."/>
            <person name="Henrissat B."/>
            <person name="Kuo A."/>
            <person name="Liang C."/>
            <person name="Lipzen A."/>
            <person name="Lutzoni F."/>
            <person name="Magnuson J."/>
            <person name="Mondo S."/>
            <person name="Nolan M."/>
            <person name="Ohm R."/>
            <person name="Pangilinan J."/>
            <person name="Park H.-J."/>
            <person name="Ramirez L."/>
            <person name="Alfaro M."/>
            <person name="Sun H."/>
            <person name="Tritt A."/>
            <person name="Yoshinaga Y."/>
            <person name="Zwiers L.-H."/>
            <person name="Turgeon B."/>
            <person name="Goodwin S."/>
            <person name="Spatafora J."/>
            <person name="Crous P."/>
            <person name="Grigoriev I."/>
        </authorList>
    </citation>
    <scope>NUCLEOTIDE SEQUENCE</scope>
    <source>
        <strain evidence="1">CBS 125425</strain>
    </source>
</reference>
<dbReference type="Proteomes" id="UP000799444">
    <property type="component" value="Unassembled WGS sequence"/>
</dbReference>